<evidence type="ECO:0000313" key="1">
    <source>
        <dbReference type="EMBL" id="HAD6864274.1"/>
    </source>
</evidence>
<dbReference type="EMBL" id="DAAPMV010000011">
    <property type="protein sequence ID" value="HAD6864274.1"/>
    <property type="molecule type" value="Genomic_DNA"/>
</dbReference>
<sequence>MDNYAIKINNKNNYIVTQTIENFSQKSIDVSSFEIQLMPRSNRPLVCINKDDDQCVFFQEVIKAKIENKKLNFARPNEISLSMSIARKSLQKSQEIRSKLIKKFGNAKTMDLFDHHVNDVYDYLEEVQKVIIFSYKAIETMCNSAIPEEYTYKNDLTKKGIYEVYDKTAIERWVSTTDKISKILPSIYKCTSPSKKSFWGHFKKLEELRNEIVHSKSSSTSTLLSELLSNDINKYFNSCENMLLYFYEHDKKNSFFPVMSGISEIAVIEWEDMKSAFKVIKD</sequence>
<proteinExistence type="predicted"/>
<name>A0A718Y3C9_SALTS</name>
<gene>
    <name evidence="1" type="ORF">G1X41_20045</name>
</gene>
<organism evidence="1">
    <name type="scientific">Salmonella typhimurium (strain SL1344)</name>
    <dbReference type="NCBI Taxonomy" id="216597"/>
    <lineage>
        <taxon>Bacteria</taxon>
        <taxon>Pseudomonadati</taxon>
        <taxon>Pseudomonadota</taxon>
        <taxon>Gammaproteobacteria</taxon>
        <taxon>Enterobacterales</taxon>
        <taxon>Enterobacteriaceae</taxon>
        <taxon>Salmonella</taxon>
    </lineage>
</organism>
<comment type="caution">
    <text evidence="1">The sequence shown here is derived from an EMBL/GenBank/DDBJ whole genome shotgun (WGS) entry which is preliminary data.</text>
</comment>
<reference evidence="1" key="1">
    <citation type="journal article" date="2018" name="Genome Biol.">
        <title>SKESA: strategic k-mer extension for scrupulous assemblies.</title>
        <authorList>
            <person name="Souvorov A."/>
            <person name="Agarwala R."/>
            <person name="Lipman D.J."/>
        </authorList>
    </citation>
    <scope>NUCLEOTIDE SEQUENCE</scope>
    <source>
        <strain evidence="1">SL1344</strain>
    </source>
</reference>
<dbReference type="AlphaFoldDB" id="A0A718Y3C9"/>
<protein>
    <submittedName>
        <fullName evidence="1">Uncharacterized protein</fullName>
    </submittedName>
</protein>
<reference evidence="1" key="2">
    <citation type="submission" date="2019-01" db="EMBL/GenBank/DDBJ databases">
        <authorList>
            <consortium name="NCBI Pathogen Detection Project"/>
        </authorList>
    </citation>
    <scope>NUCLEOTIDE SEQUENCE</scope>
    <source>
        <strain evidence="1">SL1344</strain>
    </source>
</reference>
<accession>A0A718Y3C9</accession>